<dbReference type="InterPro" id="IPR010208">
    <property type="entry name" value="Ion_transpt_RnfC/RsxC"/>
</dbReference>
<proteinExistence type="predicted"/>
<keyword evidence="3" id="KW-0249">Electron transport</keyword>
<evidence type="ECO:0000313" key="6">
    <source>
        <dbReference type="EMBL" id="MBU5437789.1"/>
    </source>
</evidence>
<dbReference type="NCBIfam" id="TIGR04481">
    <property type="entry name" value="PR_assoc_PrdC"/>
    <property type="match status" value="1"/>
</dbReference>
<keyword evidence="7" id="KW-1185">Reference proteome</keyword>
<sequence>MEIKIPLRQHVGGLNTPIVAIGDKVYRGQLIAIPNGLGANIHSSFSGRVNNIDENYIIIEADEVQPPDYIKIKESTDHLELIKEAGIVGAGGAGFPTHIKINTKLEDGCVIINAAECEPILNHNMIRIEKDPAIIIRGLRYVMNITGAKKGFIAIKPKNTKPMIELAKEIKEFEDMEIKYLPDVYPAGDERVIIREILGIKLKPGQLPLEAKAVVLNIETIRNITLAIEERRPVITKDVTVGGRINSQEKVFLDVPIGTPVKTLIDKCNGYVKPYGEIVLGGPFTGKPSGEDSPITKTLGGILVTMPFPNDNRKFGVIGCECGADITRLKAIVEGMGGKVVGETNCKRMVEVNGRFRCEEPGVCPGQAEKVMYLKKNGAEAIIVGTCEP</sequence>
<accession>A0ABS6E4F3</accession>
<evidence type="ECO:0000313" key="7">
    <source>
        <dbReference type="Proteomes" id="UP000749471"/>
    </source>
</evidence>
<dbReference type="PANTHER" id="PTHR43034:SF2">
    <property type="entry name" value="ION-TRANSLOCATING OXIDOREDUCTASE COMPLEX SUBUNIT C"/>
    <property type="match status" value="1"/>
</dbReference>
<dbReference type="Pfam" id="PF13375">
    <property type="entry name" value="RnfC_N"/>
    <property type="match status" value="1"/>
</dbReference>
<name>A0ABS6E4F3_9FIRM</name>
<dbReference type="Pfam" id="PF01512">
    <property type="entry name" value="Complex1_51K"/>
    <property type="match status" value="1"/>
</dbReference>
<feature type="domain" description="NADH-ubiquinone oxidoreductase 51kDa subunit FMN-binding" evidence="4">
    <location>
        <begin position="82"/>
        <end position="225"/>
    </location>
</feature>
<evidence type="ECO:0000259" key="4">
    <source>
        <dbReference type="Pfam" id="PF01512"/>
    </source>
</evidence>
<dbReference type="PANTHER" id="PTHR43034">
    <property type="entry name" value="ION-TRANSLOCATING OXIDOREDUCTASE COMPLEX SUBUNIT C"/>
    <property type="match status" value="1"/>
</dbReference>
<protein>
    <submittedName>
        <fullName evidence="6">Proline reductase-associated electron transfer protein PrdC</fullName>
    </submittedName>
</protein>
<keyword evidence="2" id="KW-0677">Repeat</keyword>
<keyword evidence="1" id="KW-0813">Transport</keyword>
<organism evidence="6 7">
    <name type="scientific">Tissierella simiarum</name>
    <dbReference type="NCBI Taxonomy" id="2841534"/>
    <lineage>
        <taxon>Bacteria</taxon>
        <taxon>Bacillati</taxon>
        <taxon>Bacillota</taxon>
        <taxon>Tissierellia</taxon>
        <taxon>Tissierellales</taxon>
        <taxon>Tissierellaceae</taxon>
        <taxon>Tissierella</taxon>
    </lineage>
</organism>
<evidence type="ECO:0000256" key="1">
    <source>
        <dbReference type="ARBA" id="ARBA00022448"/>
    </source>
</evidence>
<feature type="domain" description="RnfC Barrel sandwich hybrid" evidence="5">
    <location>
        <begin position="2"/>
        <end position="58"/>
    </location>
</feature>
<evidence type="ECO:0000259" key="5">
    <source>
        <dbReference type="Pfam" id="PF13375"/>
    </source>
</evidence>
<reference evidence="6 7" key="1">
    <citation type="submission" date="2021-06" db="EMBL/GenBank/DDBJ databases">
        <authorList>
            <person name="Sun Q."/>
            <person name="Li D."/>
        </authorList>
    </citation>
    <scope>NUCLEOTIDE SEQUENCE [LARGE SCALE GENOMIC DNA]</scope>
    <source>
        <strain evidence="6 7">MSJ-40</strain>
    </source>
</reference>
<evidence type="ECO:0000256" key="3">
    <source>
        <dbReference type="ARBA" id="ARBA00022982"/>
    </source>
</evidence>
<dbReference type="EMBL" id="JAHLPM010000005">
    <property type="protein sequence ID" value="MBU5437789.1"/>
    <property type="molecule type" value="Genomic_DNA"/>
</dbReference>
<dbReference type="InterPro" id="IPR031001">
    <property type="entry name" value="PR_assoc_PrdC"/>
</dbReference>
<dbReference type="InterPro" id="IPR026902">
    <property type="entry name" value="RnfC_N"/>
</dbReference>
<evidence type="ECO:0000256" key="2">
    <source>
        <dbReference type="ARBA" id="ARBA00022737"/>
    </source>
</evidence>
<comment type="caution">
    <text evidence="6">The sequence shown here is derived from an EMBL/GenBank/DDBJ whole genome shotgun (WGS) entry which is preliminary data.</text>
</comment>
<gene>
    <name evidence="6" type="primary">prdC</name>
    <name evidence="6" type="ORF">KQI42_07205</name>
</gene>
<dbReference type="InterPro" id="IPR011538">
    <property type="entry name" value="Nuo51_FMN-bd"/>
</dbReference>
<dbReference type="Proteomes" id="UP000749471">
    <property type="component" value="Unassembled WGS sequence"/>
</dbReference>